<dbReference type="SUPFAM" id="SSF89360">
    <property type="entry name" value="HesB-like domain"/>
    <property type="match status" value="1"/>
</dbReference>
<dbReference type="GO" id="GO:0005506">
    <property type="term" value="F:iron ion binding"/>
    <property type="evidence" value="ECO:0007669"/>
    <property type="project" value="TreeGrafter"/>
</dbReference>
<dbReference type="FunFam" id="2.60.300.12:FF:000025">
    <property type="match status" value="1"/>
</dbReference>
<dbReference type="AlphaFoldDB" id="A0A914ZKD3"/>
<sequence length="137" mass="15276">MRSLHSVIRFSKASIRCLSFRSFSSRGSPNDLIITKRCADRLKEVASEGEFLRVMVDGGGCSGFEYKMKLDRNQNDDDLIFEKNGAVIVVDKMSLDFLKGATLDYAEDLMRSAFRVLDNPIAEKGCSCGSSFAPRMD</sequence>
<dbReference type="PANTHER" id="PTHR43011">
    <property type="entry name" value="IRON-SULFUR CLUSTER ASSEMBLY 2 HOMOLOG, MITOCHONDRIAL"/>
    <property type="match status" value="1"/>
</dbReference>
<name>A0A914ZKD3_PARUN</name>
<proteinExistence type="inferred from homology"/>
<organism evidence="3 4">
    <name type="scientific">Parascaris univalens</name>
    <name type="common">Nematode worm</name>
    <dbReference type="NCBI Taxonomy" id="6257"/>
    <lineage>
        <taxon>Eukaryota</taxon>
        <taxon>Metazoa</taxon>
        <taxon>Ecdysozoa</taxon>
        <taxon>Nematoda</taxon>
        <taxon>Chromadorea</taxon>
        <taxon>Rhabditida</taxon>
        <taxon>Spirurina</taxon>
        <taxon>Ascaridomorpha</taxon>
        <taxon>Ascaridoidea</taxon>
        <taxon>Ascarididae</taxon>
        <taxon>Parascaris</taxon>
    </lineage>
</organism>
<dbReference type="Pfam" id="PF01521">
    <property type="entry name" value="Fe-S_biosyn"/>
    <property type="match status" value="1"/>
</dbReference>
<dbReference type="WBParaSite" id="PgB06_g072_t01">
    <property type="protein sequence ID" value="PgB06_g072_t01"/>
    <property type="gene ID" value="PgB06_g072"/>
</dbReference>
<dbReference type="InterPro" id="IPR000361">
    <property type="entry name" value="ATAP_core_dom"/>
</dbReference>
<dbReference type="GO" id="GO:0005739">
    <property type="term" value="C:mitochondrion"/>
    <property type="evidence" value="ECO:0007669"/>
    <property type="project" value="TreeGrafter"/>
</dbReference>
<evidence type="ECO:0000313" key="3">
    <source>
        <dbReference type="Proteomes" id="UP000887569"/>
    </source>
</evidence>
<evidence type="ECO:0000256" key="1">
    <source>
        <dbReference type="ARBA" id="ARBA00006718"/>
    </source>
</evidence>
<dbReference type="NCBIfam" id="TIGR00049">
    <property type="entry name" value="iron-sulfur cluster assembly accessory protein"/>
    <property type="match status" value="1"/>
</dbReference>
<evidence type="ECO:0000313" key="4">
    <source>
        <dbReference type="WBParaSite" id="PgB06_g072_t01"/>
    </source>
</evidence>
<dbReference type="InterPro" id="IPR016092">
    <property type="entry name" value="ATAP"/>
</dbReference>
<accession>A0A914ZKD3</accession>
<dbReference type="GO" id="GO:0051539">
    <property type="term" value="F:4 iron, 4 sulfur cluster binding"/>
    <property type="evidence" value="ECO:0007669"/>
    <property type="project" value="TreeGrafter"/>
</dbReference>
<dbReference type="Gene3D" id="2.60.300.12">
    <property type="entry name" value="HesB-like domain"/>
    <property type="match status" value="1"/>
</dbReference>
<feature type="domain" description="Core" evidence="2">
    <location>
        <begin position="32"/>
        <end position="129"/>
    </location>
</feature>
<comment type="similarity">
    <text evidence="1">Belongs to the HesB/IscA family.</text>
</comment>
<dbReference type="GO" id="GO:0016226">
    <property type="term" value="P:iron-sulfur cluster assembly"/>
    <property type="evidence" value="ECO:0007669"/>
    <property type="project" value="InterPro"/>
</dbReference>
<dbReference type="InterPro" id="IPR035903">
    <property type="entry name" value="HesB-like_dom_sf"/>
</dbReference>
<protein>
    <submittedName>
        <fullName evidence="4">FeS cluster biogenesis domain-containing protein</fullName>
    </submittedName>
</protein>
<dbReference type="PANTHER" id="PTHR43011:SF1">
    <property type="entry name" value="IRON-SULFUR CLUSTER ASSEMBLY 2 HOMOLOG, MITOCHONDRIAL"/>
    <property type="match status" value="1"/>
</dbReference>
<reference evidence="4" key="1">
    <citation type="submission" date="2022-11" db="UniProtKB">
        <authorList>
            <consortium name="WormBaseParasite"/>
        </authorList>
    </citation>
    <scope>IDENTIFICATION</scope>
</reference>
<dbReference type="GO" id="GO:0051537">
    <property type="term" value="F:2 iron, 2 sulfur cluster binding"/>
    <property type="evidence" value="ECO:0007669"/>
    <property type="project" value="TreeGrafter"/>
</dbReference>
<keyword evidence="3" id="KW-1185">Reference proteome</keyword>
<evidence type="ECO:0000259" key="2">
    <source>
        <dbReference type="Pfam" id="PF01521"/>
    </source>
</evidence>
<dbReference type="Proteomes" id="UP000887569">
    <property type="component" value="Unplaced"/>
</dbReference>